<gene>
    <name evidence="1" type="ORF">C3L24_09505</name>
</gene>
<accession>A0A657Q1T8</accession>
<dbReference type="Proteomes" id="UP000250928">
    <property type="component" value="Unassembled WGS sequence"/>
</dbReference>
<dbReference type="EMBL" id="PQCO01000227">
    <property type="protein sequence ID" value="PUE00292.1"/>
    <property type="molecule type" value="Genomic_DNA"/>
</dbReference>
<evidence type="ECO:0000313" key="1">
    <source>
        <dbReference type="EMBL" id="PUE00292.1"/>
    </source>
</evidence>
<proteinExistence type="predicted"/>
<protein>
    <submittedName>
        <fullName evidence="1">Uncharacterized protein</fullName>
    </submittedName>
</protein>
<name>A0A657Q1T8_9GAMM</name>
<sequence length="121" mass="12915">MVRLPMEAGERTAAGAVKMRLSFAAMVFRSRQSSTDSTGTGRGRPLARAVLLVAAFAVIAGLAKVVVDSAPKPELREKYARDGLMGGGKQDTQEYVLMSEDEKSGMLKELLDGHGKPDPAH</sequence>
<reference evidence="1 2" key="1">
    <citation type="submission" date="2018-01" db="EMBL/GenBank/DDBJ databases">
        <title>Novel co-symbiosis in the lucinid bivalve Phacoides pectinatus.</title>
        <authorList>
            <person name="Lim S.J."/>
            <person name="Davis B.G."/>
            <person name="Gill D.E."/>
            <person name="Engel A.S."/>
            <person name="Anderson L.C."/>
            <person name="Campbell B.J."/>
        </authorList>
    </citation>
    <scope>NUCLEOTIDE SEQUENCE [LARGE SCALE GENOMIC DNA]</scope>
    <source>
        <strain evidence="1">N3_P5</strain>
    </source>
</reference>
<comment type="caution">
    <text evidence="1">The sequence shown here is derived from an EMBL/GenBank/DDBJ whole genome shotgun (WGS) entry which is preliminary data.</text>
</comment>
<evidence type="ECO:0000313" key="2">
    <source>
        <dbReference type="Proteomes" id="UP000250928"/>
    </source>
</evidence>
<dbReference type="AlphaFoldDB" id="A0A657Q1T8"/>
<organism evidence="1 2">
    <name type="scientific">Candidatus Sedimenticola endophacoides</name>
    <dbReference type="NCBI Taxonomy" id="2548426"/>
    <lineage>
        <taxon>Bacteria</taxon>
        <taxon>Pseudomonadati</taxon>
        <taxon>Pseudomonadota</taxon>
        <taxon>Gammaproteobacteria</taxon>
        <taxon>Chromatiales</taxon>
        <taxon>Sedimenticolaceae</taxon>
        <taxon>Sedimenticola</taxon>
    </lineage>
</organism>